<proteinExistence type="predicted"/>
<name>A0AA88WBC0_9ASTE</name>
<feature type="compositionally biased region" description="Polar residues" evidence="1">
    <location>
        <begin position="47"/>
        <end position="60"/>
    </location>
</feature>
<dbReference type="EMBL" id="JAVXUP010000687">
    <property type="protein sequence ID" value="KAK3022883.1"/>
    <property type="molecule type" value="Genomic_DNA"/>
</dbReference>
<reference evidence="2" key="1">
    <citation type="submission" date="2022-12" db="EMBL/GenBank/DDBJ databases">
        <title>Draft genome assemblies for two species of Escallonia (Escalloniales).</title>
        <authorList>
            <person name="Chanderbali A."/>
            <person name="Dervinis C."/>
            <person name="Anghel I."/>
            <person name="Soltis D."/>
            <person name="Soltis P."/>
            <person name="Zapata F."/>
        </authorList>
    </citation>
    <scope>NUCLEOTIDE SEQUENCE</scope>
    <source>
        <strain evidence="2">UCBG64.0493</strain>
        <tissue evidence="2">Leaf</tissue>
    </source>
</reference>
<sequence>MGVEGQWEAEDGNVNVRDEKEMAEVHPGEQSKRVSSNQKYPKMRPGTSLSRWNVSPTSRRCPSMAPSLSGRMVWAAETSSNNGFSTSGTGSDPIITAAAPSPNKACPTRLSRWVSLGPRNVTAVISEQTTSTRAPLLFSARSLARRRTVPPAKQPCWYIMRRLTEGRRPRSFVSW</sequence>
<comment type="caution">
    <text evidence="2">The sequence shown here is derived from an EMBL/GenBank/DDBJ whole genome shotgun (WGS) entry which is preliminary data.</text>
</comment>
<dbReference type="Proteomes" id="UP001188597">
    <property type="component" value="Unassembled WGS sequence"/>
</dbReference>
<evidence type="ECO:0000313" key="2">
    <source>
        <dbReference type="EMBL" id="KAK3022883.1"/>
    </source>
</evidence>
<gene>
    <name evidence="2" type="ORF">RJ639_045973</name>
</gene>
<evidence type="ECO:0000256" key="1">
    <source>
        <dbReference type="SAM" id="MobiDB-lite"/>
    </source>
</evidence>
<dbReference type="AlphaFoldDB" id="A0AA88WBC0"/>
<accession>A0AA88WBC0</accession>
<organism evidence="2 3">
    <name type="scientific">Escallonia herrerae</name>
    <dbReference type="NCBI Taxonomy" id="1293975"/>
    <lineage>
        <taxon>Eukaryota</taxon>
        <taxon>Viridiplantae</taxon>
        <taxon>Streptophyta</taxon>
        <taxon>Embryophyta</taxon>
        <taxon>Tracheophyta</taxon>
        <taxon>Spermatophyta</taxon>
        <taxon>Magnoliopsida</taxon>
        <taxon>eudicotyledons</taxon>
        <taxon>Gunneridae</taxon>
        <taxon>Pentapetalae</taxon>
        <taxon>asterids</taxon>
        <taxon>campanulids</taxon>
        <taxon>Escalloniales</taxon>
        <taxon>Escalloniaceae</taxon>
        <taxon>Escallonia</taxon>
    </lineage>
</organism>
<keyword evidence="3" id="KW-1185">Reference proteome</keyword>
<feature type="region of interest" description="Disordered" evidence="1">
    <location>
        <begin position="1"/>
        <end position="65"/>
    </location>
</feature>
<protein>
    <submittedName>
        <fullName evidence="2">Uncharacterized protein</fullName>
    </submittedName>
</protein>
<feature type="compositionally biased region" description="Basic and acidic residues" evidence="1">
    <location>
        <begin position="16"/>
        <end position="32"/>
    </location>
</feature>
<evidence type="ECO:0000313" key="3">
    <source>
        <dbReference type="Proteomes" id="UP001188597"/>
    </source>
</evidence>